<dbReference type="GO" id="GO:0009898">
    <property type="term" value="C:cytoplasmic side of plasma membrane"/>
    <property type="evidence" value="ECO:0007669"/>
    <property type="project" value="TreeGrafter"/>
</dbReference>
<dbReference type="Proteomes" id="UP000774000">
    <property type="component" value="Unassembled WGS sequence"/>
</dbReference>
<proteinExistence type="predicted"/>
<name>A0A939BMC3_9FIRM</name>
<dbReference type="PANTHER" id="PTHR32432:SF4">
    <property type="entry name" value="CELL DIVISION PROTEIN FTSA"/>
    <property type="match status" value="1"/>
</dbReference>
<organism evidence="2 3">
    <name type="scientific">Halanaerobacter jeridensis</name>
    <dbReference type="NCBI Taxonomy" id="706427"/>
    <lineage>
        <taxon>Bacteria</taxon>
        <taxon>Bacillati</taxon>
        <taxon>Bacillota</taxon>
        <taxon>Clostridia</taxon>
        <taxon>Halanaerobiales</taxon>
        <taxon>Halobacteroidaceae</taxon>
        <taxon>Halanaerobacter</taxon>
    </lineage>
</organism>
<dbReference type="Pfam" id="PF14450">
    <property type="entry name" value="FtsA"/>
    <property type="match status" value="1"/>
</dbReference>
<keyword evidence="2" id="KW-0131">Cell cycle</keyword>
<dbReference type="InterPro" id="IPR043129">
    <property type="entry name" value="ATPase_NBD"/>
</dbReference>
<dbReference type="SUPFAM" id="SSF53067">
    <property type="entry name" value="Actin-like ATPase domain"/>
    <property type="match status" value="1"/>
</dbReference>
<dbReference type="InterPro" id="IPR050696">
    <property type="entry name" value="FtsA/MreB"/>
</dbReference>
<evidence type="ECO:0000313" key="2">
    <source>
        <dbReference type="EMBL" id="MBM7556055.1"/>
    </source>
</evidence>
<dbReference type="CDD" id="cd24004">
    <property type="entry name" value="ASKHA_NBD_PilM-like"/>
    <property type="match status" value="1"/>
</dbReference>
<dbReference type="RefSeq" id="WP_204700776.1">
    <property type="nucleotide sequence ID" value="NZ_JAFBDQ010000004.1"/>
</dbReference>
<keyword evidence="2" id="KW-0132">Cell division</keyword>
<evidence type="ECO:0000313" key="3">
    <source>
        <dbReference type="Proteomes" id="UP000774000"/>
    </source>
</evidence>
<sequence length="421" mass="46441">MIKILSILRDLFTGTKNSDYQYRVALDIGTEFVKALIVRFNNDEVREIIGFGKVKQDYSNMEGGAISDIEEVIKRCYEAIEEAKAMAEVEVNEVVIGIAGEFVKGVVNKVSKKRTISTKRLQRKEIDNLVHQVQEESLTTAKKKLLADIGLENIKVELVNSSVVEIKIDGYKVSNPEKFQGKNLEVTVFNTFAPLVHVSALETIATRLGYRLAGIIAEPFAIAKSIMSNEAYEFGAIVIDIGGGTTDIALVRNGGIEGTKMFSLAGRNFTKSLARHFNISLTQAEDLKLKYSQGKVKEGRDQIDTTLKNDIKLLAEGIEVALSKLANSEALPQKIYLCGGGSSLANLKEGIKERELYEELPFFKTPEINLLTASDIKGIEDRVNLKDSTENVTPKSLALQAAMVQSSHEGNFLEKLVSNFV</sequence>
<keyword evidence="3" id="KW-1185">Reference proteome</keyword>
<dbReference type="GO" id="GO:0032153">
    <property type="term" value="C:cell division site"/>
    <property type="evidence" value="ECO:0007669"/>
    <property type="project" value="TreeGrafter"/>
</dbReference>
<dbReference type="GO" id="GO:0051301">
    <property type="term" value="P:cell division"/>
    <property type="evidence" value="ECO:0007669"/>
    <property type="project" value="UniProtKB-KW"/>
</dbReference>
<dbReference type="PANTHER" id="PTHR32432">
    <property type="entry name" value="CELL DIVISION PROTEIN FTSA-RELATED"/>
    <property type="match status" value="1"/>
</dbReference>
<gene>
    <name evidence="2" type="ORF">JOC47_000891</name>
</gene>
<accession>A0A939BMC3</accession>
<dbReference type="AlphaFoldDB" id="A0A939BMC3"/>
<dbReference type="EMBL" id="JAFBDQ010000004">
    <property type="protein sequence ID" value="MBM7556055.1"/>
    <property type="molecule type" value="Genomic_DNA"/>
</dbReference>
<dbReference type="InterPro" id="IPR003494">
    <property type="entry name" value="SHS2_FtsA"/>
</dbReference>
<protein>
    <submittedName>
        <fullName evidence="2">Cell division protein FtsA</fullName>
    </submittedName>
</protein>
<evidence type="ECO:0000259" key="1">
    <source>
        <dbReference type="SMART" id="SM00842"/>
    </source>
</evidence>
<dbReference type="SMART" id="SM00842">
    <property type="entry name" value="FtsA"/>
    <property type="match status" value="1"/>
</dbReference>
<reference evidence="2" key="1">
    <citation type="submission" date="2021-01" db="EMBL/GenBank/DDBJ databases">
        <title>Genomic Encyclopedia of Type Strains, Phase IV (KMG-IV): sequencing the most valuable type-strain genomes for metagenomic binning, comparative biology and taxonomic classification.</title>
        <authorList>
            <person name="Goeker M."/>
        </authorList>
    </citation>
    <scope>NUCLEOTIDE SEQUENCE</scope>
    <source>
        <strain evidence="2">DSM 23230</strain>
    </source>
</reference>
<feature type="domain" description="SHS2" evidence="1">
    <location>
        <begin position="23"/>
        <end position="226"/>
    </location>
</feature>
<comment type="caution">
    <text evidence="2">The sequence shown here is derived from an EMBL/GenBank/DDBJ whole genome shotgun (WGS) entry which is preliminary data.</text>
</comment>
<dbReference type="Gene3D" id="3.30.420.40">
    <property type="match status" value="2"/>
</dbReference>